<comment type="caution">
    <text evidence="1">The sequence shown here is derived from an EMBL/GenBank/DDBJ whole genome shotgun (WGS) entry which is preliminary data.</text>
</comment>
<dbReference type="Proteomes" id="UP000216035">
    <property type="component" value="Unassembled WGS sequence"/>
</dbReference>
<sequence length="67" mass="7942">MKFKWLCGLWELSSSRKQYIYNETENNLKFQLKLKEVLAVSFINGICFFRTIIFDEFSYGTTLGFAL</sequence>
<evidence type="ECO:0000313" key="1">
    <source>
        <dbReference type="EMBL" id="OYQ47458.1"/>
    </source>
</evidence>
<keyword evidence="2" id="KW-1185">Reference proteome</keyword>
<evidence type="ECO:0000313" key="2">
    <source>
        <dbReference type="Proteomes" id="UP000216035"/>
    </source>
</evidence>
<gene>
    <name evidence="1" type="ORF">CHX27_02945</name>
</gene>
<accession>A0A256A124</accession>
<reference evidence="1 2" key="1">
    <citation type="submission" date="2017-07" db="EMBL/GenBank/DDBJ databases">
        <title>Flavobacterium cyanobacteriorum sp. nov., isolated from cyanobacterial aggregates in a eutrophic lake.</title>
        <authorList>
            <person name="Cai H."/>
        </authorList>
    </citation>
    <scope>NUCLEOTIDE SEQUENCE [LARGE SCALE GENOMIC DNA]</scope>
    <source>
        <strain evidence="1 2">TH167</strain>
    </source>
</reference>
<protein>
    <submittedName>
        <fullName evidence="1">Uncharacterized protein</fullName>
    </submittedName>
</protein>
<proteinExistence type="predicted"/>
<name>A0A256A124_9FLAO</name>
<dbReference type="EMBL" id="NOXX01000142">
    <property type="protein sequence ID" value="OYQ47458.1"/>
    <property type="molecule type" value="Genomic_DNA"/>
</dbReference>
<organism evidence="1 2">
    <name type="scientific">Flavobacterium aurantiibacter</name>
    <dbReference type="NCBI Taxonomy" id="2023067"/>
    <lineage>
        <taxon>Bacteria</taxon>
        <taxon>Pseudomonadati</taxon>
        <taxon>Bacteroidota</taxon>
        <taxon>Flavobacteriia</taxon>
        <taxon>Flavobacteriales</taxon>
        <taxon>Flavobacteriaceae</taxon>
        <taxon>Flavobacterium</taxon>
    </lineage>
</organism>
<dbReference type="AlphaFoldDB" id="A0A256A124"/>